<feature type="domain" description="C2H2-type" evidence="3">
    <location>
        <begin position="68"/>
        <end position="98"/>
    </location>
</feature>
<dbReference type="InterPro" id="IPR036236">
    <property type="entry name" value="Znf_C2H2_sf"/>
</dbReference>
<evidence type="ECO:0000256" key="1">
    <source>
        <dbReference type="PROSITE-ProRule" id="PRU00042"/>
    </source>
</evidence>
<keyword evidence="5" id="KW-1185">Reference proteome</keyword>
<dbReference type="PROSITE" id="PS00028">
    <property type="entry name" value="ZINC_FINGER_C2H2_1"/>
    <property type="match status" value="1"/>
</dbReference>
<dbReference type="OrthoDB" id="6077919at2759"/>
<protein>
    <recommendedName>
        <fullName evidence="3">C2H2-type domain-containing protein</fullName>
    </recommendedName>
</protein>
<feature type="compositionally biased region" description="Polar residues" evidence="2">
    <location>
        <begin position="37"/>
        <end position="51"/>
    </location>
</feature>
<accession>A0A0D2NY09</accession>
<evidence type="ECO:0000313" key="4">
    <source>
        <dbReference type="EMBL" id="KJA13365.1"/>
    </source>
</evidence>
<keyword evidence="1" id="KW-0479">Metal-binding</keyword>
<dbReference type="SMART" id="SM00355">
    <property type="entry name" value="ZnF_C2H2"/>
    <property type="match status" value="2"/>
</dbReference>
<dbReference type="GO" id="GO:0008270">
    <property type="term" value="F:zinc ion binding"/>
    <property type="evidence" value="ECO:0007669"/>
    <property type="project" value="UniProtKB-KW"/>
</dbReference>
<evidence type="ECO:0000259" key="3">
    <source>
        <dbReference type="PROSITE" id="PS50157"/>
    </source>
</evidence>
<reference evidence="5" key="1">
    <citation type="submission" date="2014-04" db="EMBL/GenBank/DDBJ databases">
        <title>Evolutionary Origins and Diversification of the Mycorrhizal Mutualists.</title>
        <authorList>
            <consortium name="DOE Joint Genome Institute"/>
            <consortium name="Mycorrhizal Genomics Consortium"/>
            <person name="Kohler A."/>
            <person name="Kuo A."/>
            <person name="Nagy L.G."/>
            <person name="Floudas D."/>
            <person name="Copeland A."/>
            <person name="Barry K.W."/>
            <person name="Cichocki N."/>
            <person name="Veneault-Fourrey C."/>
            <person name="LaButti K."/>
            <person name="Lindquist E.A."/>
            <person name="Lipzen A."/>
            <person name="Lundell T."/>
            <person name="Morin E."/>
            <person name="Murat C."/>
            <person name="Riley R."/>
            <person name="Ohm R."/>
            <person name="Sun H."/>
            <person name="Tunlid A."/>
            <person name="Henrissat B."/>
            <person name="Grigoriev I.V."/>
            <person name="Hibbett D.S."/>
            <person name="Martin F."/>
        </authorList>
    </citation>
    <scope>NUCLEOTIDE SEQUENCE [LARGE SCALE GENOMIC DNA]</scope>
    <source>
        <strain evidence="5">FD-334 SS-4</strain>
    </source>
</reference>
<evidence type="ECO:0000256" key="2">
    <source>
        <dbReference type="SAM" id="MobiDB-lite"/>
    </source>
</evidence>
<dbReference type="Gene3D" id="3.30.160.60">
    <property type="entry name" value="Classic Zinc Finger"/>
    <property type="match status" value="1"/>
</dbReference>
<dbReference type="PROSITE" id="PS50157">
    <property type="entry name" value="ZINC_FINGER_C2H2_2"/>
    <property type="match status" value="2"/>
</dbReference>
<name>A0A0D2NY09_HYPSF</name>
<organism evidence="4 5">
    <name type="scientific">Hypholoma sublateritium (strain FD-334 SS-4)</name>
    <dbReference type="NCBI Taxonomy" id="945553"/>
    <lineage>
        <taxon>Eukaryota</taxon>
        <taxon>Fungi</taxon>
        <taxon>Dikarya</taxon>
        <taxon>Basidiomycota</taxon>
        <taxon>Agaricomycotina</taxon>
        <taxon>Agaricomycetes</taxon>
        <taxon>Agaricomycetidae</taxon>
        <taxon>Agaricales</taxon>
        <taxon>Agaricineae</taxon>
        <taxon>Strophariaceae</taxon>
        <taxon>Hypholoma</taxon>
    </lineage>
</organism>
<gene>
    <name evidence="4" type="ORF">HYPSUDRAFT_49887</name>
</gene>
<dbReference type="AlphaFoldDB" id="A0A0D2NY09"/>
<keyword evidence="1" id="KW-0863">Zinc-finger</keyword>
<dbReference type="SUPFAM" id="SSF57667">
    <property type="entry name" value="beta-beta-alpha zinc fingers"/>
    <property type="match status" value="1"/>
</dbReference>
<evidence type="ECO:0000313" key="5">
    <source>
        <dbReference type="Proteomes" id="UP000054270"/>
    </source>
</evidence>
<proteinExistence type="predicted"/>
<dbReference type="Proteomes" id="UP000054270">
    <property type="component" value="Unassembled WGS sequence"/>
</dbReference>
<feature type="domain" description="C2H2-type" evidence="3">
    <location>
        <begin position="102"/>
        <end position="130"/>
    </location>
</feature>
<dbReference type="InterPro" id="IPR013087">
    <property type="entry name" value="Znf_C2H2_type"/>
</dbReference>
<dbReference type="EMBL" id="KN817749">
    <property type="protein sequence ID" value="KJA13365.1"/>
    <property type="molecule type" value="Genomic_DNA"/>
</dbReference>
<keyword evidence="1" id="KW-0862">Zinc</keyword>
<feature type="region of interest" description="Disordered" evidence="2">
    <location>
        <begin position="21"/>
        <end position="52"/>
    </location>
</feature>
<sequence length="143" mass="16242">MSSSYEVNTFSQTFTAAAVEGGTNYTGDERDAHPWSGASTESPDTTDNEPNTLVAHRTSVPLDKKPSFSCTHEPCPKAFTTKYRLKTHVNRFHTARERQERHQCENCSYSTCYKTDLLRHQKNVHAQPTHVRLVCSRLPRTTI</sequence>